<gene>
    <name evidence="1" type="ORF">FGO68_gene14268</name>
</gene>
<dbReference type="Proteomes" id="UP000785679">
    <property type="component" value="Unassembled WGS sequence"/>
</dbReference>
<evidence type="ECO:0000313" key="1">
    <source>
        <dbReference type="EMBL" id="TNV76120.1"/>
    </source>
</evidence>
<keyword evidence="2" id="KW-1185">Reference proteome</keyword>
<name>A0A8J8NL56_HALGN</name>
<reference evidence="1" key="1">
    <citation type="submission" date="2019-06" db="EMBL/GenBank/DDBJ databases">
        <authorList>
            <person name="Zheng W."/>
        </authorList>
    </citation>
    <scope>NUCLEOTIDE SEQUENCE</scope>
    <source>
        <strain evidence="1">QDHG01</strain>
    </source>
</reference>
<dbReference type="EMBL" id="RRYP01014152">
    <property type="protein sequence ID" value="TNV76120.1"/>
    <property type="molecule type" value="Genomic_DNA"/>
</dbReference>
<evidence type="ECO:0000313" key="2">
    <source>
        <dbReference type="Proteomes" id="UP000785679"/>
    </source>
</evidence>
<sequence>MKGKTLRDKCPLVTACHNVGPGQYKIKTPEENNGVCIESKYKSYTSAKMSNSQFIRQPVNMSHLRSSVQESCFLEQSK</sequence>
<accession>A0A8J8NL56</accession>
<proteinExistence type="predicted"/>
<protein>
    <submittedName>
        <fullName evidence="1">Uncharacterized protein</fullName>
    </submittedName>
</protein>
<dbReference type="AlphaFoldDB" id="A0A8J8NL56"/>
<organism evidence="1 2">
    <name type="scientific">Halteria grandinella</name>
    <dbReference type="NCBI Taxonomy" id="5974"/>
    <lineage>
        <taxon>Eukaryota</taxon>
        <taxon>Sar</taxon>
        <taxon>Alveolata</taxon>
        <taxon>Ciliophora</taxon>
        <taxon>Intramacronucleata</taxon>
        <taxon>Spirotrichea</taxon>
        <taxon>Stichotrichia</taxon>
        <taxon>Sporadotrichida</taxon>
        <taxon>Halteriidae</taxon>
        <taxon>Halteria</taxon>
    </lineage>
</organism>
<comment type="caution">
    <text evidence="1">The sequence shown here is derived from an EMBL/GenBank/DDBJ whole genome shotgun (WGS) entry which is preliminary data.</text>
</comment>